<comment type="caution">
    <text evidence="1">The sequence shown here is derived from an EMBL/GenBank/DDBJ whole genome shotgun (WGS) entry which is preliminary data.</text>
</comment>
<evidence type="ECO:0000313" key="2">
    <source>
        <dbReference type="Proteomes" id="UP000823941"/>
    </source>
</evidence>
<evidence type="ECO:0000313" key="1">
    <source>
        <dbReference type="EMBL" id="KAG7307277.1"/>
    </source>
</evidence>
<feature type="non-terminal residue" evidence="1">
    <location>
        <position position="65"/>
    </location>
</feature>
<name>A0ABQ7QQI1_PLUXY</name>
<feature type="non-terminal residue" evidence="1">
    <location>
        <position position="1"/>
    </location>
</feature>
<dbReference type="EMBL" id="JAHIBW010000010">
    <property type="protein sequence ID" value="KAG7307277.1"/>
    <property type="molecule type" value="Genomic_DNA"/>
</dbReference>
<keyword evidence="2" id="KW-1185">Reference proteome</keyword>
<protein>
    <submittedName>
        <fullName evidence="1">Uncharacterized protein</fullName>
    </submittedName>
</protein>
<accession>A0ABQ7QQI1</accession>
<sequence length="65" mass="6284">ESAACAAVPARRARPSPASTAAAAAAACSTDCRYSSISLAPPAAAGSVNVRAVLPPSVCTDRAKA</sequence>
<gene>
    <name evidence="1" type="ORF">JYU34_007440</name>
</gene>
<proteinExistence type="predicted"/>
<dbReference type="Proteomes" id="UP000823941">
    <property type="component" value="Chromosome 10"/>
</dbReference>
<organism evidence="1 2">
    <name type="scientific">Plutella xylostella</name>
    <name type="common">Diamondback moth</name>
    <name type="synonym">Plutella maculipennis</name>
    <dbReference type="NCBI Taxonomy" id="51655"/>
    <lineage>
        <taxon>Eukaryota</taxon>
        <taxon>Metazoa</taxon>
        <taxon>Ecdysozoa</taxon>
        <taxon>Arthropoda</taxon>
        <taxon>Hexapoda</taxon>
        <taxon>Insecta</taxon>
        <taxon>Pterygota</taxon>
        <taxon>Neoptera</taxon>
        <taxon>Endopterygota</taxon>
        <taxon>Lepidoptera</taxon>
        <taxon>Glossata</taxon>
        <taxon>Ditrysia</taxon>
        <taxon>Yponomeutoidea</taxon>
        <taxon>Plutellidae</taxon>
        <taxon>Plutella</taxon>
    </lineage>
</organism>
<reference evidence="1 2" key="1">
    <citation type="submission" date="2021-06" db="EMBL/GenBank/DDBJ databases">
        <title>A haploid diamondback moth (Plutella xylostella L.) genome assembly resolves 31 chromosomes and identifies a diamide resistance mutation.</title>
        <authorList>
            <person name="Ward C.M."/>
            <person name="Perry K.D."/>
            <person name="Baker G."/>
            <person name="Powis K."/>
            <person name="Heckel D.G."/>
            <person name="Baxter S.W."/>
        </authorList>
    </citation>
    <scope>NUCLEOTIDE SEQUENCE [LARGE SCALE GENOMIC DNA]</scope>
    <source>
        <strain evidence="1 2">LV</strain>
        <tissue evidence="1">Single pupa</tissue>
    </source>
</reference>